<dbReference type="SUPFAM" id="SSF50939">
    <property type="entry name" value="Sialidases"/>
    <property type="match status" value="1"/>
</dbReference>
<dbReference type="EMBL" id="CP047593">
    <property type="protein sequence ID" value="QHI69425.1"/>
    <property type="molecule type" value="Genomic_DNA"/>
</dbReference>
<feature type="chain" id="PRO_5027026797" description="Exo-alpha-sialidase" evidence="1">
    <location>
        <begin position="26"/>
        <end position="813"/>
    </location>
</feature>
<gene>
    <name evidence="2" type="ORF">GT409_08145</name>
</gene>
<dbReference type="InterPro" id="IPR036278">
    <property type="entry name" value="Sialidase_sf"/>
</dbReference>
<evidence type="ECO:0008006" key="4">
    <source>
        <dbReference type="Google" id="ProtNLM"/>
    </source>
</evidence>
<protein>
    <recommendedName>
        <fullName evidence="4">Exo-alpha-sialidase</fullName>
    </recommendedName>
</protein>
<dbReference type="RefSeq" id="WP_160628607.1">
    <property type="nucleotide sequence ID" value="NZ_CP047593.1"/>
</dbReference>
<dbReference type="AlphaFoldDB" id="A0A6P1MEB4"/>
<accession>A0A6P1MEB4</accession>
<organism evidence="2 3">
    <name type="scientific">Tichowtungia aerotolerans</name>
    <dbReference type="NCBI Taxonomy" id="2697043"/>
    <lineage>
        <taxon>Bacteria</taxon>
        <taxon>Pseudomonadati</taxon>
        <taxon>Kiritimatiellota</taxon>
        <taxon>Tichowtungiia</taxon>
        <taxon>Tichowtungiales</taxon>
        <taxon>Tichowtungiaceae</taxon>
        <taxon>Tichowtungia</taxon>
    </lineage>
</organism>
<name>A0A6P1MEB4_9BACT</name>
<evidence type="ECO:0000256" key="1">
    <source>
        <dbReference type="SAM" id="SignalP"/>
    </source>
</evidence>
<dbReference type="CDD" id="cd15482">
    <property type="entry name" value="Sialidase_non-viral"/>
    <property type="match status" value="1"/>
</dbReference>
<dbReference type="KEGG" id="taer:GT409_08145"/>
<keyword evidence="3" id="KW-1185">Reference proteome</keyword>
<dbReference type="Gene3D" id="2.120.10.10">
    <property type="match status" value="1"/>
</dbReference>
<sequence length="813" mass="86207">MMNKYNCFKLILSGFVFFSFNAVLGVDFSSVPGTVLDYQPLDYDSGYSAPRVFISDPEILVLSNGTYLAAHALAGRSSNSDDSGKTTVFRSTDKGSSWTELTTIHGILRGSLVEYGGAVYLLGSLNDDGGGVVICKSTDQGDTWSRSATFAISGLATPNNPVVFNGRLWSAGGRSSFSAPVESNFLAEASWTKRNGFPAPQDDWPSGIAFLGEGQLVASPDLGLYIMPKVKGYPYTTLAAVDASTGLVSFDPDTDFVSLPGAEKKFGAAYDAVSGKAYVLSNPILPIHENSGIALDMIRNTAALLSSSDLRNWNVERIVIYSTDEEQDGFGYMNFDVDGSNMVIAARTAFPVGSDDPERGHDSNLLTFHVIPNFRNAAPDHVLKLSGENVLRYEKTNYEDAPLGDFALGSTFAGAALTSPDGFGKASNGDVYIHESGGRILHFDASGNFLGTVDDSPVTFQASALSMDQPANGECSWTGSSGGNWFDSSNWYYWGRADSAGEIAVFGSALTGTTAFTVDESYTLAGFRFLTTRSCTFSGSGGLMIEGTNALFDIYRGSHEIELPVTLNQDALFSANPGTDLTIDGALDLNGSTLTAEGSGELKVENGNVALKGGSFIVGGGSVVFTNTLCRFGGGAVEFAVPAGFSPEEGDSFHLMEGDIPDDIADHIVLPALAAGLTWDTSALLSSGNVSVIVKVPEEWMSQYGLATSGVEDFIDSDGDGMDNYSEWKAGTDPLDAHSFFTCSASATAANGFGLHWAGQTGRTYRVDYSTNLTSVPAFTTLRSGIPGIDGLNEFADTNRTAYPSVYYRIVVE</sequence>
<reference evidence="2 3" key="1">
    <citation type="submission" date="2020-01" db="EMBL/GenBank/DDBJ databases">
        <title>Ponticoccus aerotolerans gen. nov., sp. nov., an anaerobic bacterium and proposal of Ponticoccusceae fam. nov., Ponticoccusles ord. nov. and Ponticoccuse classis nov. in the phylum Kiritimatiellaeota.</title>
        <authorList>
            <person name="Zhou L.Y."/>
            <person name="Du Z.J."/>
        </authorList>
    </citation>
    <scope>NUCLEOTIDE SEQUENCE [LARGE SCALE GENOMIC DNA]</scope>
    <source>
        <strain evidence="2 3">S-5007</strain>
    </source>
</reference>
<evidence type="ECO:0000313" key="2">
    <source>
        <dbReference type="EMBL" id="QHI69425.1"/>
    </source>
</evidence>
<evidence type="ECO:0000313" key="3">
    <source>
        <dbReference type="Proteomes" id="UP000464954"/>
    </source>
</evidence>
<feature type="signal peptide" evidence="1">
    <location>
        <begin position="1"/>
        <end position="25"/>
    </location>
</feature>
<proteinExistence type="predicted"/>
<dbReference type="Proteomes" id="UP000464954">
    <property type="component" value="Chromosome"/>
</dbReference>
<keyword evidence="1" id="KW-0732">Signal</keyword>